<name>A0A2X4Q0N6_9PORP</name>
<evidence type="ECO:0000256" key="2">
    <source>
        <dbReference type="ARBA" id="ARBA00022670"/>
    </source>
</evidence>
<keyword evidence="3 9" id="KW-0479">Metal-binding</keyword>
<dbReference type="PANTHER" id="PTHR43126:SF2">
    <property type="entry name" value="D-ALANYL-D-ALANINE DIPEPTIDASE"/>
    <property type="match status" value="1"/>
</dbReference>
<dbReference type="Gene3D" id="3.30.1380.10">
    <property type="match status" value="1"/>
</dbReference>
<evidence type="ECO:0000256" key="3">
    <source>
        <dbReference type="ARBA" id="ARBA00022723"/>
    </source>
</evidence>
<dbReference type="GO" id="GO:0006508">
    <property type="term" value="P:proteolysis"/>
    <property type="evidence" value="ECO:0007669"/>
    <property type="project" value="UniProtKB-KW"/>
</dbReference>
<dbReference type="GO" id="GO:0071555">
    <property type="term" value="P:cell wall organization"/>
    <property type="evidence" value="ECO:0007669"/>
    <property type="project" value="UniProtKB-KW"/>
</dbReference>
<dbReference type="SUPFAM" id="SSF55166">
    <property type="entry name" value="Hedgehog/DD-peptidase"/>
    <property type="match status" value="1"/>
</dbReference>
<keyword evidence="8" id="KW-0961">Cell wall biogenesis/degradation</keyword>
<keyword evidence="7 9" id="KW-0482">Metalloprotease</keyword>
<protein>
    <recommendedName>
        <fullName evidence="9">D-alanyl-D-alanine dipeptidase</fullName>
        <shortName evidence="9">D-Ala-D-Ala dipeptidase</shortName>
        <ecNumber evidence="9">3.4.13.22</ecNumber>
    </recommendedName>
</protein>
<evidence type="ECO:0000256" key="6">
    <source>
        <dbReference type="ARBA" id="ARBA00022997"/>
    </source>
</evidence>
<dbReference type="GO" id="GO:0160237">
    <property type="term" value="F:D-Ala-D-Ala dipeptidase activity"/>
    <property type="evidence" value="ECO:0007669"/>
    <property type="project" value="UniProtKB-EC"/>
</dbReference>
<sequence>MSISKMSNNRDSIQVSFHLRTLLTVLLVLLFSLFPAVLRATESPQKIAKKESEISIDDSLSIRMQQMGLIDVQQLDSRILVDLKYASCDNFAKTNMYGSIGKAYLEPGFARRIAKAQALLSRSKPGFHLLIYDAARPLSVQKYMYSLVADTPLKVYVANGKRGGRHNYGVAVDLTIANAQGQPIDMGTSFDHFGIEAHVGREVFLSRKGLISAEAVRNRALLKRIMEQVGLRPYKREWWHYEERISMKEVRMRYRLLDF</sequence>
<comment type="cofactor">
    <cofactor evidence="9">
        <name>Zn(2+)</name>
        <dbReference type="ChEBI" id="CHEBI:29105"/>
    </cofactor>
    <text evidence="9">Binds 1 zinc ion per subunit.</text>
</comment>
<dbReference type="AlphaFoldDB" id="A0A2X4Q0N6"/>
<proteinExistence type="inferred from homology"/>
<dbReference type="InterPro" id="IPR009045">
    <property type="entry name" value="Zn_M74/Hedgehog-like"/>
</dbReference>
<feature type="binding site" evidence="9">
    <location>
        <position position="166"/>
    </location>
    <ligand>
        <name>Zn(2+)</name>
        <dbReference type="ChEBI" id="CHEBI:29105"/>
        <note>catalytic</note>
    </ligand>
</feature>
<organism evidence="10 11">
    <name type="scientific">Porphyromonas crevioricanis</name>
    <dbReference type="NCBI Taxonomy" id="393921"/>
    <lineage>
        <taxon>Bacteria</taxon>
        <taxon>Pseudomonadati</taxon>
        <taxon>Bacteroidota</taxon>
        <taxon>Bacteroidia</taxon>
        <taxon>Bacteroidales</taxon>
        <taxon>Porphyromonadaceae</taxon>
        <taxon>Porphyromonas</taxon>
    </lineage>
</organism>
<gene>
    <name evidence="10" type="primary">ddpX</name>
    <name evidence="10" type="ORF">NCTC12858_01521</name>
</gene>
<evidence type="ECO:0000256" key="8">
    <source>
        <dbReference type="ARBA" id="ARBA00023316"/>
    </source>
</evidence>
<dbReference type="HAMAP" id="MF_01924">
    <property type="entry name" value="A_A_dipeptidase"/>
    <property type="match status" value="1"/>
</dbReference>
<dbReference type="KEGG" id="pcre:NCTC12858_01521"/>
<evidence type="ECO:0000256" key="9">
    <source>
        <dbReference type="HAMAP-Rule" id="MF_01924"/>
    </source>
</evidence>
<feature type="site" description="Transition state stabilizer" evidence="9">
    <location>
        <position position="136"/>
    </location>
</feature>
<dbReference type="Proteomes" id="UP000249300">
    <property type="component" value="Chromosome 1"/>
</dbReference>
<evidence type="ECO:0000313" key="11">
    <source>
        <dbReference type="Proteomes" id="UP000249300"/>
    </source>
</evidence>
<comment type="catalytic activity">
    <reaction evidence="1 9">
        <text>D-alanyl-D-alanine + H2O = 2 D-alanine</text>
        <dbReference type="Rhea" id="RHEA:20661"/>
        <dbReference type="ChEBI" id="CHEBI:15377"/>
        <dbReference type="ChEBI" id="CHEBI:57416"/>
        <dbReference type="ChEBI" id="CHEBI:57822"/>
        <dbReference type="EC" id="3.4.13.22"/>
    </reaction>
</comment>
<evidence type="ECO:0000256" key="7">
    <source>
        <dbReference type="ARBA" id="ARBA00023049"/>
    </source>
</evidence>
<dbReference type="EMBL" id="LS483447">
    <property type="protein sequence ID" value="SQH73657.1"/>
    <property type="molecule type" value="Genomic_DNA"/>
</dbReference>
<keyword evidence="4 9" id="KW-0378">Hydrolase</keyword>
<dbReference type="GO" id="GO:0008237">
    <property type="term" value="F:metallopeptidase activity"/>
    <property type="evidence" value="ECO:0007669"/>
    <property type="project" value="UniProtKB-KW"/>
</dbReference>
<comment type="function">
    <text evidence="9">Catalyzes hydrolysis of the D-alanyl-D-alanine dipeptide.</text>
</comment>
<reference evidence="10 11" key="1">
    <citation type="submission" date="2018-06" db="EMBL/GenBank/DDBJ databases">
        <authorList>
            <consortium name="Pathogen Informatics"/>
            <person name="Doyle S."/>
        </authorList>
    </citation>
    <scope>NUCLEOTIDE SEQUENCE [LARGE SCALE GENOMIC DNA]</scope>
    <source>
        <strain evidence="10 11">NCTC12858</strain>
    </source>
</reference>
<dbReference type="InterPro" id="IPR000755">
    <property type="entry name" value="A_A_dipeptidase"/>
</dbReference>
<keyword evidence="5 9" id="KW-0862">Zinc</keyword>
<comment type="similarity">
    <text evidence="9">Belongs to the peptidase M15D family.</text>
</comment>
<evidence type="ECO:0000313" key="10">
    <source>
        <dbReference type="EMBL" id="SQH73657.1"/>
    </source>
</evidence>
<keyword evidence="2 9" id="KW-0645">Protease</keyword>
<dbReference type="CDD" id="cd14840">
    <property type="entry name" value="D-Ala-D-Ala_dipeptidase_Aad"/>
    <property type="match status" value="1"/>
</dbReference>
<feature type="active site" description="Proton donor/acceptor" evidence="9">
    <location>
        <position position="237"/>
    </location>
</feature>
<dbReference type="GO" id="GO:0008270">
    <property type="term" value="F:zinc ion binding"/>
    <property type="evidence" value="ECO:0007669"/>
    <property type="project" value="UniProtKB-UniRule"/>
</dbReference>
<feature type="binding site" evidence="9">
    <location>
        <position position="173"/>
    </location>
    <ligand>
        <name>Zn(2+)</name>
        <dbReference type="ChEBI" id="CHEBI:29105"/>
        <note>catalytic</note>
    </ligand>
</feature>
<evidence type="ECO:0000256" key="5">
    <source>
        <dbReference type="ARBA" id="ARBA00022833"/>
    </source>
</evidence>
<dbReference type="Pfam" id="PF01427">
    <property type="entry name" value="Peptidase_M15"/>
    <property type="match status" value="1"/>
</dbReference>
<evidence type="ECO:0000256" key="1">
    <source>
        <dbReference type="ARBA" id="ARBA00001362"/>
    </source>
</evidence>
<keyword evidence="11" id="KW-1185">Reference proteome</keyword>
<dbReference type="PANTHER" id="PTHR43126">
    <property type="entry name" value="D-ALANYL-D-ALANINE DIPEPTIDASE"/>
    <property type="match status" value="1"/>
</dbReference>
<dbReference type="EC" id="3.4.13.22" evidence="9"/>
<evidence type="ECO:0000256" key="4">
    <source>
        <dbReference type="ARBA" id="ARBA00022801"/>
    </source>
</evidence>
<accession>A0A2X4Q0N6</accession>
<feature type="binding site" evidence="9">
    <location>
        <position position="240"/>
    </location>
    <ligand>
        <name>Zn(2+)</name>
        <dbReference type="ChEBI" id="CHEBI:29105"/>
        <note>catalytic</note>
    </ligand>
</feature>
<keyword evidence="6 9" id="KW-0224">Dipeptidase</keyword>